<sequence>MLAVRVLVAIQLDTDQLIFTGMDQVFEGTKREIHEHYPWPILPVHWMSRDETPGNPYRHYAFKGWDGPQSMRWVHAHPTWTFWALPWLGDLLQERMQAAKGGKSMMKVWDLQRTRSGIGLYDLLKMGKRAKKDKSVEMSTPTANFMWEDEDMMNVNLWRDQANKTWCKFDLEPALYLVRRGLNQDMYFDPKWYPKGLPILFLSMHNTKGNDPTDWLLRILETCRNEPEELDCPDESVNLMGMCKMGLPEERELRLSPEKFESQVEVFRILASSLAFVCVLFVMIGPRAHRLSFLADSGLRDANFHIFEVGRVTLLVVRPPYSWSLATEAHWQVGSELNGKWYATLKEVPMTADGSPDGPVRSKAFEKNRYRTQHCRQA</sequence>
<evidence type="ECO:0000313" key="1">
    <source>
        <dbReference type="EMBL" id="CAE8699006.1"/>
    </source>
</evidence>
<protein>
    <submittedName>
        <fullName evidence="1">Uncharacterized protein</fullName>
    </submittedName>
</protein>
<comment type="caution">
    <text evidence="1">The sequence shown here is derived from an EMBL/GenBank/DDBJ whole genome shotgun (WGS) entry which is preliminary data.</text>
</comment>
<reference evidence="1" key="1">
    <citation type="submission" date="2021-02" db="EMBL/GenBank/DDBJ databases">
        <authorList>
            <person name="Dougan E. K."/>
            <person name="Rhodes N."/>
            <person name="Thang M."/>
            <person name="Chan C."/>
        </authorList>
    </citation>
    <scope>NUCLEOTIDE SEQUENCE</scope>
</reference>
<dbReference type="Proteomes" id="UP000626109">
    <property type="component" value="Unassembled WGS sequence"/>
</dbReference>
<accession>A0A813KCS9</accession>
<proteinExistence type="predicted"/>
<dbReference type="AlphaFoldDB" id="A0A813KCS9"/>
<evidence type="ECO:0000313" key="2">
    <source>
        <dbReference type="Proteomes" id="UP000626109"/>
    </source>
</evidence>
<name>A0A813KCS9_POLGL</name>
<dbReference type="EMBL" id="CAJNNW010029095">
    <property type="protein sequence ID" value="CAE8699006.1"/>
    <property type="molecule type" value="Genomic_DNA"/>
</dbReference>
<gene>
    <name evidence="1" type="ORF">PGLA2088_LOCUS30975</name>
</gene>
<organism evidence="1 2">
    <name type="scientific">Polarella glacialis</name>
    <name type="common">Dinoflagellate</name>
    <dbReference type="NCBI Taxonomy" id="89957"/>
    <lineage>
        <taxon>Eukaryota</taxon>
        <taxon>Sar</taxon>
        <taxon>Alveolata</taxon>
        <taxon>Dinophyceae</taxon>
        <taxon>Suessiales</taxon>
        <taxon>Suessiaceae</taxon>
        <taxon>Polarella</taxon>
    </lineage>
</organism>